<accession>A0A3M7RW16</accession>
<dbReference type="Proteomes" id="UP000276133">
    <property type="component" value="Unassembled WGS sequence"/>
</dbReference>
<sequence length="59" mass="6766">MLLIKRILSLFKLAQKHVTIKSIREKYEILKSVDGIEDAFVLDVVFIVGGKFLYNVEAL</sequence>
<dbReference type="EMBL" id="REGN01002531">
    <property type="protein sequence ID" value="RNA27548.1"/>
    <property type="molecule type" value="Genomic_DNA"/>
</dbReference>
<comment type="caution">
    <text evidence="1">The sequence shown here is derived from an EMBL/GenBank/DDBJ whole genome shotgun (WGS) entry which is preliminary data.</text>
</comment>
<dbReference type="AlphaFoldDB" id="A0A3M7RW16"/>
<protein>
    <submittedName>
        <fullName evidence="1">Uncharacterized protein</fullName>
    </submittedName>
</protein>
<gene>
    <name evidence="1" type="ORF">BpHYR1_046681</name>
</gene>
<organism evidence="1 2">
    <name type="scientific">Brachionus plicatilis</name>
    <name type="common">Marine rotifer</name>
    <name type="synonym">Brachionus muelleri</name>
    <dbReference type="NCBI Taxonomy" id="10195"/>
    <lineage>
        <taxon>Eukaryota</taxon>
        <taxon>Metazoa</taxon>
        <taxon>Spiralia</taxon>
        <taxon>Gnathifera</taxon>
        <taxon>Rotifera</taxon>
        <taxon>Eurotatoria</taxon>
        <taxon>Monogononta</taxon>
        <taxon>Pseudotrocha</taxon>
        <taxon>Ploima</taxon>
        <taxon>Brachionidae</taxon>
        <taxon>Brachionus</taxon>
    </lineage>
</organism>
<evidence type="ECO:0000313" key="1">
    <source>
        <dbReference type="EMBL" id="RNA27548.1"/>
    </source>
</evidence>
<reference evidence="1 2" key="1">
    <citation type="journal article" date="2018" name="Sci. Rep.">
        <title>Genomic signatures of local adaptation to the degree of environmental predictability in rotifers.</title>
        <authorList>
            <person name="Franch-Gras L."/>
            <person name="Hahn C."/>
            <person name="Garcia-Roger E.M."/>
            <person name="Carmona M.J."/>
            <person name="Serra M."/>
            <person name="Gomez A."/>
        </authorList>
    </citation>
    <scope>NUCLEOTIDE SEQUENCE [LARGE SCALE GENOMIC DNA]</scope>
    <source>
        <strain evidence="1">HYR1</strain>
    </source>
</reference>
<keyword evidence="2" id="KW-1185">Reference proteome</keyword>
<name>A0A3M7RW16_BRAPC</name>
<proteinExistence type="predicted"/>
<evidence type="ECO:0000313" key="2">
    <source>
        <dbReference type="Proteomes" id="UP000276133"/>
    </source>
</evidence>